<evidence type="ECO:0000313" key="4">
    <source>
        <dbReference type="Proteomes" id="UP000825729"/>
    </source>
</evidence>
<feature type="region of interest" description="Disordered" evidence="1">
    <location>
        <begin position="71"/>
        <end position="110"/>
    </location>
</feature>
<comment type="caution">
    <text evidence="3">The sequence shown here is derived from an EMBL/GenBank/DDBJ whole genome shotgun (WGS) entry which is preliminary data.</text>
</comment>
<dbReference type="EMBL" id="JAINDJ010000002">
    <property type="protein sequence ID" value="KAG9455925.1"/>
    <property type="molecule type" value="Genomic_DNA"/>
</dbReference>
<keyword evidence="2" id="KW-0732">Signal</keyword>
<evidence type="ECO:0000313" key="3">
    <source>
        <dbReference type="EMBL" id="KAG9455925.1"/>
    </source>
</evidence>
<name>A0AAV7F425_ARIFI</name>
<organism evidence="3 4">
    <name type="scientific">Aristolochia fimbriata</name>
    <name type="common">White veined hardy Dutchman's pipe vine</name>
    <dbReference type="NCBI Taxonomy" id="158543"/>
    <lineage>
        <taxon>Eukaryota</taxon>
        <taxon>Viridiplantae</taxon>
        <taxon>Streptophyta</taxon>
        <taxon>Embryophyta</taxon>
        <taxon>Tracheophyta</taxon>
        <taxon>Spermatophyta</taxon>
        <taxon>Magnoliopsida</taxon>
        <taxon>Magnoliidae</taxon>
        <taxon>Piperales</taxon>
        <taxon>Aristolochiaceae</taxon>
        <taxon>Aristolochia</taxon>
    </lineage>
</organism>
<evidence type="ECO:0000256" key="2">
    <source>
        <dbReference type="SAM" id="SignalP"/>
    </source>
</evidence>
<gene>
    <name evidence="3" type="ORF">H6P81_000433</name>
</gene>
<dbReference type="AlphaFoldDB" id="A0AAV7F425"/>
<accession>A0AAV7F425</accession>
<proteinExistence type="predicted"/>
<keyword evidence="4" id="KW-1185">Reference proteome</keyword>
<evidence type="ECO:0000256" key="1">
    <source>
        <dbReference type="SAM" id="MobiDB-lite"/>
    </source>
</evidence>
<protein>
    <submittedName>
        <fullName evidence="3">Uncharacterized protein</fullName>
    </submittedName>
</protein>
<sequence>MEKVINNMRTVLVFSSLLLLALLHVFAGSAEARMFPADVNAAVLGIVEEEAGLDHHQLDIVKSFLRPSGRVPLSPMPKPNRPNGKLSNDPSGAAMHPPAAVPDSSSLFAC</sequence>
<feature type="signal peptide" evidence="2">
    <location>
        <begin position="1"/>
        <end position="32"/>
    </location>
</feature>
<reference evidence="3 4" key="1">
    <citation type="submission" date="2021-07" db="EMBL/GenBank/DDBJ databases">
        <title>The Aristolochia fimbriata genome: insights into angiosperm evolution, floral development and chemical biosynthesis.</title>
        <authorList>
            <person name="Jiao Y."/>
        </authorList>
    </citation>
    <scope>NUCLEOTIDE SEQUENCE [LARGE SCALE GENOMIC DNA]</scope>
    <source>
        <strain evidence="3">IBCAS-2021</strain>
        <tissue evidence="3">Leaf</tissue>
    </source>
</reference>
<feature type="chain" id="PRO_5044023513" evidence="2">
    <location>
        <begin position="33"/>
        <end position="110"/>
    </location>
</feature>
<dbReference type="Proteomes" id="UP000825729">
    <property type="component" value="Unassembled WGS sequence"/>
</dbReference>